<gene>
    <name evidence="1" type="ORF">YC6258_03974</name>
</gene>
<evidence type="ECO:0000313" key="1">
    <source>
        <dbReference type="EMBL" id="AJQ96010.1"/>
    </source>
</evidence>
<reference evidence="1 2" key="1">
    <citation type="submission" date="2014-01" db="EMBL/GenBank/DDBJ databases">
        <title>Full genme sequencing of cellulolytic bacterium Gynuella sunshinyii YC6258T gen. nov., sp. nov.</title>
        <authorList>
            <person name="Khan H."/>
            <person name="Chung E.J."/>
            <person name="Chung Y.R."/>
        </authorList>
    </citation>
    <scope>NUCLEOTIDE SEQUENCE [LARGE SCALE GENOMIC DNA]</scope>
    <source>
        <strain evidence="1 2">YC6258</strain>
    </source>
</reference>
<dbReference type="InterPro" id="IPR036663">
    <property type="entry name" value="Fumarylacetoacetase_C_sf"/>
</dbReference>
<dbReference type="RefSeq" id="WP_044618133.1">
    <property type="nucleotide sequence ID" value="NZ_CP007142.1"/>
</dbReference>
<organism evidence="1 2">
    <name type="scientific">Gynuella sunshinyii YC6258</name>
    <dbReference type="NCBI Taxonomy" id="1445510"/>
    <lineage>
        <taxon>Bacteria</taxon>
        <taxon>Pseudomonadati</taxon>
        <taxon>Pseudomonadota</taxon>
        <taxon>Gammaproteobacteria</taxon>
        <taxon>Oceanospirillales</taxon>
        <taxon>Saccharospirillaceae</taxon>
        <taxon>Gynuella</taxon>
    </lineage>
</organism>
<dbReference type="PANTHER" id="PTHR30143">
    <property type="entry name" value="ACID HYDRATASE"/>
    <property type="match status" value="1"/>
</dbReference>
<dbReference type="PANTHER" id="PTHR30143:SF0">
    <property type="entry name" value="2-KETO-4-PENTENOATE HYDRATASE"/>
    <property type="match status" value="1"/>
</dbReference>
<keyword evidence="1" id="KW-0456">Lyase</keyword>
<dbReference type="PATRIC" id="fig|1445510.3.peg.3949"/>
<dbReference type="OrthoDB" id="9792137at2"/>
<sequence length="249" mass="27234">MNKIQTAAQLLCQARRSGDQIERLPEACRPQTLDEALLIQEEVSRLQAAEGEGIAGWKCLLPSEGRVVVAPIYQSLAFQNGTCSLAPLNNAAAIEPELAFVFSETLAPRETPYSEEEVYAAIGEVRMALELIRGRYRDPDSCQFPELLADGLFNQGIYLGPVVSESPADFPIQVEHSDENIRLDGHHPNADARVALPWLVNFLNERGYGIEAGQAVITGSYAGVINVPFTQITVRYGDFGTMTVDVKPS</sequence>
<dbReference type="KEGG" id="gsn:YC6258_03974"/>
<protein>
    <submittedName>
        <fullName evidence="1">2-keto-4-pentenoate hydratase</fullName>
        <ecNumber evidence="1">4.2.1.-</ecNumber>
    </submittedName>
</protein>
<keyword evidence="2" id="KW-1185">Reference proteome</keyword>
<proteinExistence type="predicted"/>
<dbReference type="HOGENOM" id="CLU_060136_1_1_6"/>
<dbReference type="GO" id="GO:0005737">
    <property type="term" value="C:cytoplasm"/>
    <property type="evidence" value="ECO:0007669"/>
    <property type="project" value="TreeGrafter"/>
</dbReference>
<accession>A0A0C5V9G2</accession>
<dbReference type="EMBL" id="CP007142">
    <property type="protein sequence ID" value="AJQ96010.1"/>
    <property type="molecule type" value="Genomic_DNA"/>
</dbReference>
<name>A0A0C5V9G2_9GAMM</name>
<dbReference type="Proteomes" id="UP000032266">
    <property type="component" value="Chromosome"/>
</dbReference>
<dbReference type="EC" id="4.2.1.-" evidence="1"/>
<dbReference type="SUPFAM" id="SSF56529">
    <property type="entry name" value="FAH"/>
    <property type="match status" value="1"/>
</dbReference>
<evidence type="ECO:0000313" key="2">
    <source>
        <dbReference type="Proteomes" id="UP000032266"/>
    </source>
</evidence>
<dbReference type="Gene3D" id="3.90.850.10">
    <property type="entry name" value="Fumarylacetoacetase-like, C-terminal domain"/>
    <property type="match status" value="1"/>
</dbReference>
<dbReference type="GO" id="GO:0008684">
    <property type="term" value="F:2-oxopent-4-enoate hydratase activity"/>
    <property type="evidence" value="ECO:0007669"/>
    <property type="project" value="TreeGrafter"/>
</dbReference>
<dbReference type="InterPro" id="IPR050772">
    <property type="entry name" value="Hydratase-Decarb/MhpD_sf"/>
</dbReference>
<dbReference type="STRING" id="1445510.YC6258_03974"/>
<dbReference type="AlphaFoldDB" id="A0A0C5V9G2"/>